<protein>
    <submittedName>
        <fullName evidence="4">Uncharacterized protein LOC113491989</fullName>
    </submittedName>
</protein>
<gene>
    <name evidence="4" type="primary">LOC113491989</name>
</gene>
<evidence type="ECO:0000313" key="3">
    <source>
        <dbReference type="Proteomes" id="UP000322000"/>
    </source>
</evidence>
<evidence type="ECO:0000256" key="1">
    <source>
        <dbReference type="SAM" id="Phobius"/>
    </source>
</evidence>
<evidence type="ECO:0000313" key="4">
    <source>
        <dbReference type="RefSeq" id="XP_026725038.1"/>
    </source>
</evidence>
<dbReference type="Proteomes" id="UP000322000">
    <property type="component" value="Chromosome 3"/>
</dbReference>
<accession>A0A7E5V9S4</accession>
<evidence type="ECO:0000256" key="2">
    <source>
        <dbReference type="SAM" id="SignalP"/>
    </source>
</evidence>
<keyword evidence="1" id="KW-0812">Transmembrane</keyword>
<name>A0A7E5V9S4_TRINI</name>
<keyword evidence="2" id="KW-0732">Signal</keyword>
<keyword evidence="3" id="KW-1185">Reference proteome</keyword>
<feature type="signal peptide" evidence="2">
    <location>
        <begin position="1"/>
        <end position="25"/>
    </location>
</feature>
<reference evidence="4" key="1">
    <citation type="submission" date="2025-08" db="UniProtKB">
        <authorList>
            <consortium name="RefSeq"/>
        </authorList>
    </citation>
    <scope>IDENTIFICATION</scope>
</reference>
<keyword evidence="1" id="KW-0472">Membrane</keyword>
<organism evidence="3 4">
    <name type="scientific">Trichoplusia ni</name>
    <name type="common">Cabbage looper</name>
    <dbReference type="NCBI Taxonomy" id="7111"/>
    <lineage>
        <taxon>Eukaryota</taxon>
        <taxon>Metazoa</taxon>
        <taxon>Ecdysozoa</taxon>
        <taxon>Arthropoda</taxon>
        <taxon>Hexapoda</taxon>
        <taxon>Insecta</taxon>
        <taxon>Pterygota</taxon>
        <taxon>Neoptera</taxon>
        <taxon>Endopterygota</taxon>
        <taxon>Lepidoptera</taxon>
        <taxon>Glossata</taxon>
        <taxon>Ditrysia</taxon>
        <taxon>Noctuoidea</taxon>
        <taxon>Noctuidae</taxon>
        <taxon>Plusiinae</taxon>
        <taxon>Trichoplusia</taxon>
    </lineage>
</organism>
<dbReference type="AlphaFoldDB" id="A0A7E5V9S4"/>
<dbReference type="KEGG" id="tnl:113491989"/>
<dbReference type="RefSeq" id="XP_026725038.1">
    <property type="nucleotide sequence ID" value="XM_026869237.1"/>
</dbReference>
<feature type="chain" id="PRO_5028868849" evidence="2">
    <location>
        <begin position="26"/>
        <end position="164"/>
    </location>
</feature>
<sequence>MFCLYNMDRKIVFVVLLCFVSFATGQQFRCYACGFSNVDVDQSCLTITNSTNIVNCPHQYCTILRQEMVDPTGVVSSFTRGCESNPVFLNHVVEDSHFRTYYRACTNSLCNIGNGIEPVGGSNLSPVPLYNGINLLVPGTGSAVATFQISMTALILSVLIFNVM</sequence>
<dbReference type="OrthoDB" id="6331233at2759"/>
<keyword evidence="1" id="KW-1133">Transmembrane helix</keyword>
<dbReference type="InParanoid" id="A0A7E5V9S4"/>
<dbReference type="GeneID" id="113491989"/>
<proteinExistence type="predicted"/>
<feature type="transmembrane region" description="Helical" evidence="1">
    <location>
        <begin position="143"/>
        <end position="163"/>
    </location>
</feature>